<sequence>MGPLVRRRDAPAPRRRPAPGAARSVTCPAAGSGGRAGGCRVVLSSAPPKPLRLLGNRRGCPRRWCQVRNELKALRAARTLSQGQLAIAVGVSRQTIYAVENGRSEPSLSVALALARFFGRAVEEVFHDDAGRTPPRT</sequence>
<evidence type="ECO:0000313" key="5">
    <source>
        <dbReference type="Proteomes" id="UP000436989"/>
    </source>
</evidence>
<keyword evidence="5" id="KW-1185">Reference proteome</keyword>
<accession>A0A6N8GLX6</accession>
<protein>
    <submittedName>
        <fullName evidence="4">Helix-turn-helix domain-containing protein</fullName>
    </submittedName>
</protein>
<feature type="compositionally biased region" description="Basic and acidic residues" evidence="2">
    <location>
        <begin position="1"/>
        <end position="12"/>
    </location>
</feature>
<dbReference type="EMBL" id="WOGU01000006">
    <property type="protein sequence ID" value="MUN63250.1"/>
    <property type="molecule type" value="Genomic_DNA"/>
</dbReference>
<name>A0A6N8GLX6_9MICC</name>
<reference evidence="4 5" key="1">
    <citation type="submission" date="2019-12" db="EMBL/GenBank/DDBJ databases">
        <authorList>
            <person name="Shi Y."/>
        </authorList>
    </citation>
    <scope>NUCLEOTIDE SEQUENCE [LARGE SCALE GENOMIC DNA]</scope>
    <source>
        <strain evidence="4 5">JCM 17929</strain>
    </source>
</reference>
<dbReference type="Pfam" id="PF01381">
    <property type="entry name" value="HTH_3"/>
    <property type="match status" value="1"/>
</dbReference>
<evidence type="ECO:0000313" key="4">
    <source>
        <dbReference type="EMBL" id="MUN63250.1"/>
    </source>
</evidence>
<gene>
    <name evidence="4" type="ORF">GMA12_08875</name>
</gene>
<dbReference type="InterPro" id="IPR010982">
    <property type="entry name" value="Lambda_DNA-bd_dom_sf"/>
</dbReference>
<proteinExistence type="predicted"/>
<dbReference type="PANTHER" id="PTHR46558">
    <property type="entry name" value="TRACRIPTIONAL REGULATORY PROTEIN-RELATED-RELATED"/>
    <property type="match status" value="1"/>
</dbReference>
<dbReference type="Gene3D" id="1.10.260.40">
    <property type="entry name" value="lambda repressor-like DNA-binding domains"/>
    <property type="match status" value="1"/>
</dbReference>
<evidence type="ECO:0000259" key="3">
    <source>
        <dbReference type="PROSITE" id="PS50943"/>
    </source>
</evidence>
<dbReference type="InterPro" id="IPR001387">
    <property type="entry name" value="Cro/C1-type_HTH"/>
</dbReference>
<feature type="domain" description="HTH cro/C1-type" evidence="3">
    <location>
        <begin position="71"/>
        <end position="125"/>
    </location>
</feature>
<dbReference type="CDD" id="cd00093">
    <property type="entry name" value="HTH_XRE"/>
    <property type="match status" value="1"/>
</dbReference>
<dbReference type="Proteomes" id="UP000436989">
    <property type="component" value="Unassembled WGS sequence"/>
</dbReference>
<evidence type="ECO:0000256" key="1">
    <source>
        <dbReference type="ARBA" id="ARBA00023125"/>
    </source>
</evidence>
<dbReference type="AlphaFoldDB" id="A0A6N8GLX6"/>
<dbReference type="SUPFAM" id="SSF47413">
    <property type="entry name" value="lambda repressor-like DNA-binding domains"/>
    <property type="match status" value="1"/>
</dbReference>
<dbReference type="SMART" id="SM00530">
    <property type="entry name" value="HTH_XRE"/>
    <property type="match status" value="1"/>
</dbReference>
<dbReference type="PANTHER" id="PTHR46558:SF4">
    <property type="entry name" value="DNA-BIDING PHAGE PROTEIN"/>
    <property type="match status" value="1"/>
</dbReference>
<comment type="caution">
    <text evidence="4">The sequence shown here is derived from an EMBL/GenBank/DDBJ whole genome shotgun (WGS) entry which is preliminary data.</text>
</comment>
<dbReference type="GO" id="GO:0003677">
    <property type="term" value="F:DNA binding"/>
    <property type="evidence" value="ECO:0007669"/>
    <property type="project" value="UniProtKB-KW"/>
</dbReference>
<feature type="region of interest" description="Disordered" evidence="2">
    <location>
        <begin position="1"/>
        <end position="36"/>
    </location>
</feature>
<keyword evidence="1" id="KW-0238">DNA-binding</keyword>
<organism evidence="4 5">
    <name type="scientific">Kocuria sediminis</name>
    <dbReference type="NCBI Taxonomy" id="1038857"/>
    <lineage>
        <taxon>Bacteria</taxon>
        <taxon>Bacillati</taxon>
        <taxon>Actinomycetota</taxon>
        <taxon>Actinomycetes</taxon>
        <taxon>Micrococcales</taxon>
        <taxon>Micrococcaceae</taxon>
        <taxon>Kocuria</taxon>
    </lineage>
</organism>
<evidence type="ECO:0000256" key="2">
    <source>
        <dbReference type="SAM" id="MobiDB-lite"/>
    </source>
</evidence>
<dbReference type="PROSITE" id="PS50943">
    <property type="entry name" value="HTH_CROC1"/>
    <property type="match status" value="1"/>
</dbReference>